<dbReference type="GO" id="GO:0005737">
    <property type="term" value="C:cytoplasm"/>
    <property type="evidence" value="ECO:0007669"/>
    <property type="project" value="TreeGrafter"/>
</dbReference>
<dbReference type="GO" id="GO:0016020">
    <property type="term" value="C:membrane"/>
    <property type="evidence" value="ECO:0007669"/>
    <property type="project" value="TreeGrafter"/>
</dbReference>
<dbReference type="GO" id="GO:0006914">
    <property type="term" value="P:autophagy"/>
    <property type="evidence" value="ECO:0007669"/>
    <property type="project" value="TreeGrafter"/>
</dbReference>
<organism evidence="2 3">
    <name type="scientific">Dacryopinax primogenitus (strain DJM 731)</name>
    <name type="common">Brown rot fungus</name>
    <dbReference type="NCBI Taxonomy" id="1858805"/>
    <lineage>
        <taxon>Eukaryota</taxon>
        <taxon>Fungi</taxon>
        <taxon>Dikarya</taxon>
        <taxon>Basidiomycota</taxon>
        <taxon>Agaricomycotina</taxon>
        <taxon>Dacrymycetes</taxon>
        <taxon>Dacrymycetales</taxon>
        <taxon>Dacrymycetaceae</taxon>
        <taxon>Dacryopinax</taxon>
    </lineage>
</organism>
<dbReference type="GeneID" id="63691529"/>
<evidence type="ECO:0000313" key="2">
    <source>
        <dbReference type="EMBL" id="EJU00542.1"/>
    </source>
</evidence>
<dbReference type="EMBL" id="JH795866">
    <property type="protein sequence ID" value="EJU00542.1"/>
    <property type="molecule type" value="Genomic_DNA"/>
</dbReference>
<accession>M5G3W8</accession>
<keyword evidence="3" id="KW-1185">Reference proteome</keyword>
<evidence type="ECO:0000256" key="1">
    <source>
        <dbReference type="SAM" id="MobiDB-lite"/>
    </source>
</evidence>
<dbReference type="PANTHER" id="PTHR12894:SF27">
    <property type="entry name" value="TRANSFORMING GROWTH FACTOR-BETA RECEPTOR-ASSOCIATED PROTEIN 1"/>
    <property type="match status" value="1"/>
</dbReference>
<dbReference type="OMA" id="ILLEVYM"/>
<dbReference type="PANTHER" id="PTHR12894">
    <property type="entry name" value="CNH DOMAIN CONTAINING"/>
    <property type="match status" value="1"/>
</dbReference>
<dbReference type="HOGENOM" id="CLU_004400_1_0_1"/>
<feature type="compositionally biased region" description="Basic and acidic residues" evidence="1">
    <location>
        <begin position="579"/>
        <end position="592"/>
    </location>
</feature>
<dbReference type="GO" id="GO:0034058">
    <property type="term" value="P:endosomal vesicle fusion"/>
    <property type="evidence" value="ECO:0007669"/>
    <property type="project" value="TreeGrafter"/>
</dbReference>
<dbReference type="OrthoDB" id="10258882at2759"/>
<evidence type="ECO:0000313" key="3">
    <source>
        <dbReference type="Proteomes" id="UP000030653"/>
    </source>
</evidence>
<name>M5G3W8_DACPD</name>
<dbReference type="STRING" id="1858805.M5G3W8"/>
<protein>
    <submittedName>
        <fullName evidence="2">Uncharacterized protein</fullName>
    </submittedName>
</protein>
<dbReference type="Proteomes" id="UP000030653">
    <property type="component" value="Unassembled WGS sequence"/>
</dbReference>
<dbReference type="InterPro" id="IPR032914">
    <property type="entry name" value="Vam6/VPS39/TRAP1"/>
</dbReference>
<dbReference type="RefSeq" id="XP_040627439.1">
    <property type="nucleotide sequence ID" value="XM_040776467.1"/>
</dbReference>
<sequence length="592" mass="66520">MEEAKFEKAGEELYRGRLDPRLLIRLWPDLRGGLINEEETIEVFSGIETPLAKLVNVEQIARNYAPHLKPDAPASSELTDGLLAEGKKMLRMYLAGVRRDRTIWSRVLSSELAKVDRIVDTVMIKLLAEDPDAAELYRLMDSSKSYDVLEVERWFLQMSHYGAVVRLYNKLGQDVKLLDALVNVADGVWEEDDIPNPVARVADLVQASRNREVVQKYGLWLLRKSPALGLKLFTTRDPKRAVKIDEQLVLDEMMRFDESVGEQFLEWLVLQRRNSERRLHDLLAQKYLAKVVRMLRTPDVVRSWQGLVDQYRKEAPRISFLTFFGRSNLPTQEIKARLKLALFLQASTLYDVVGLTVELQKHAVLKTEGAVLAAKSADHRTVIETLVNDLQDFTSAQAYCTSGGEVISPQAASAATLPFDDLAPLATYLAEGGSGGKGKTAPVPEDAKKALLGILVQVQMAGGEGMAKQTARLLNAQAVYFEMFETLADIPENWKLKPISPFLTRSYRHAVHERHEAMILKGISSSQNLVVSERLLDMQREQGALIEEAAEDGDDPGSTEYVEKDGEWVEKPGEDEDILDIRVDPEDRTPVV</sequence>
<dbReference type="AlphaFoldDB" id="M5G3W8"/>
<proteinExistence type="predicted"/>
<reference evidence="2 3" key="1">
    <citation type="journal article" date="2012" name="Science">
        <title>The Paleozoic origin of enzymatic lignin decomposition reconstructed from 31 fungal genomes.</title>
        <authorList>
            <person name="Floudas D."/>
            <person name="Binder M."/>
            <person name="Riley R."/>
            <person name="Barry K."/>
            <person name="Blanchette R.A."/>
            <person name="Henrissat B."/>
            <person name="Martinez A.T."/>
            <person name="Otillar R."/>
            <person name="Spatafora J.W."/>
            <person name="Yadav J.S."/>
            <person name="Aerts A."/>
            <person name="Benoit I."/>
            <person name="Boyd A."/>
            <person name="Carlson A."/>
            <person name="Copeland A."/>
            <person name="Coutinho P.M."/>
            <person name="de Vries R.P."/>
            <person name="Ferreira P."/>
            <person name="Findley K."/>
            <person name="Foster B."/>
            <person name="Gaskell J."/>
            <person name="Glotzer D."/>
            <person name="Gorecki P."/>
            <person name="Heitman J."/>
            <person name="Hesse C."/>
            <person name="Hori C."/>
            <person name="Igarashi K."/>
            <person name="Jurgens J.A."/>
            <person name="Kallen N."/>
            <person name="Kersten P."/>
            <person name="Kohler A."/>
            <person name="Kuees U."/>
            <person name="Kumar T.K.A."/>
            <person name="Kuo A."/>
            <person name="LaButti K."/>
            <person name="Larrondo L.F."/>
            <person name="Lindquist E."/>
            <person name="Ling A."/>
            <person name="Lombard V."/>
            <person name="Lucas S."/>
            <person name="Lundell T."/>
            <person name="Martin R."/>
            <person name="McLaughlin D.J."/>
            <person name="Morgenstern I."/>
            <person name="Morin E."/>
            <person name="Murat C."/>
            <person name="Nagy L.G."/>
            <person name="Nolan M."/>
            <person name="Ohm R.A."/>
            <person name="Patyshakuliyeva A."/>
            <person name="Rokas A."/>
            <person name="Ruiz-Duenas F.J."/>
            <person name="Sabat G."/>
            <person name="Salamov A."/>
            <person name="Samejima M."/>
            <person name="Schmutz J."/>
            <person name="Slot J.C."/>
            <person name="St John F."/>
            <person name="Stenlid J."/>
            <person name="Sun H."/>
            <person name="Sun S."/>
            <person name="Syed K."/>
            <person name="Tsang A."/>
            <person name="Wiebenga A."/>
            <person name="Young D."/>
            <person name="Pisabarro A."/>
            <person name="Eastwood D.C."/>
            <person name="Martin F."/>
            <person name="Cullen D."/>
            <person name="Grigoriev I.V."/>
            <person name="Hibbett D.S."/>
        </authorList>
    </citation>
    <scope>NUCLEOTIDE SEQUENCE [LARGE SCALE GENOMIC DNA]</scope>
    <source>
        <strain evidence="2 3">DJM-731 SS1</strain>
    </source>
</reference>
<gene>
    <name evidence="2" type="ORF">DACRYDRAFT_80745</name>
</gene>
<feature type="region of interest" description="Disordered" evidence="1">
    <location>
        <begin position="573"/>
        <end position="592"/>
    </location>
</feature>